<keyword evidence="2" id="KW-0472">Membrane</keyword>
<name>A0ABP1S328_9HEXA</name>
<sequence>MFGNKIGYNFIRSFLLLAAFTYVKSNAKLFVVTEAPNSPITHLLSSDFNYPTNPTILDVVWLFDHSVKLIINDFHLNGHNGDFVLISDLPLLYAEEFINSTSEDDDSYVSKLANSIVTNQGLLLSWKVNKTIQAVNERGTFVLFHAEAHIPESTAQFKGFDIEVVNFDDARTTTTSTTPDPVIPERPDQQLYISKFLSCMDPTEFFNKTNEFKRRIAAIATEYCFENNIPLAQGDITSLEVNIPGSNEGIYAGLHYCDPRWPVYSTCVEVTFLISRIEEGSYVLPAARLEEMWAIKSDDLRQYGFCPYSPPSALQDLNTFIYIAFFMGIIASLVALFIVIWVRTQTFALFRNQRNSRIEKVIDDEPTQQTRFYDPKNNPIYNFIPNNAKSYSPGSSEMYPGSDYLGIPDDDVPPPFKRHSYQDNPVFKKDNHTKVEVHAFDNTGFEQDEGPSQSLSQRNDKGNTEEVLIMPRVLPGSISDTDV</sequence>
<keyword evidence="2" id="KW-1133">Transmembrane helix</keyword>
<protein>
    <submittedName>
        <fullName evidence="4">Uncharacterized protein</fullName>
    </submittedName>
</protein>
<accession>A0ABP1S328</accession>
<keyword evidence="2" id="KW-0812">Transmembrane</keyword>
<evidence type="ECO:0000256" key="2">
    <source>
        <dbReference type="SAM" id="Phobius"/>
    </source>
</evidence>
<feature type="signal peptide" evidence="3">
    <location>
        <begin position="1"/>
        <end position="25"/>
    </location>
</feature>
<dbReference type="EMBL" id="CAXLJM020000148">
    <property type="protein sequence ID" value="CAL8141975.1"/>
    <property type="molecule type" value="Genomic_DNA"/>
</dbReference>
<evidence type="ECO:0000313" key="5">
    <source>
        <dbReference type="Proteomes" id="UP001642540"/>
    </source>
</evidence>
<keyword evidence="3" id="KW-0732">Signal</keyword>
<feature type="transmembrane region" description="Helical" evidence="2">
    <location>
        <begin position="320"/>
        <end position="342"/>
    </location>
</feature>
<proteinExistence type="predicted"/>
<reference evidence="4 5" key="1">
    <citation type="submission" date="2024-08" db="EMBL/GenBank/DDBJ databases">
        <authorList>
            <person name="Cucini C."/>
            <person name="Frati F."/>
        </authorList>
    </citation>
    <scope>NUCLEOTIDE SEQUENCE [LARGE SCALE GENOMIC DNA]</scope>
</reference>
<feature type="region of interest" description="Disordered" evidence="1">
    <location>
        <begin position="440"/>
        <end position="483"/>
    </location>
</feature>
<keyword evidence="5" id="KW-1185">Reference proteome</keyword>
<evidence type="ECO:0000256" key="3">
    <source>
        <dbReference type="SAM" id="SignalP"/>
    </source>
</evidence>
<comment type="caution">
    <text evidence="4">The sequence shown here is derived from an EMBL/GenBank/DDBJ whole genome shotgun (WGS) entry which is preliminary data.</text>
</comment>
<organism evidence="4 5">
    <name type="scientific">Orchesella dallaii</name>
    <dbReference type="NCBI Taxonomy" id="48710"/>
    <lineage>
        <taxon>Eukaryota</taxon>
        <taxon>Metazoa</taxon>
        <taxon>Ecdysozoa</taxon>
        <taxon>Arthropoda</taxon>
        <taxon>Hexapoda</taxon>
        <taxon>Collembola</taxon>
        <taxon>Entomobryomorpha</taxon>
        <taxon>Entomobryoidea</taxon>
        <taxon>Orchesellidae</taxon>
        <taxon>Orchesellinae</taxon>
        <taxon>Orchesella</taxon>
    </lineage>
</organism>
<evidence type="ECO:0000313" key="4">
    <source>
        <dbReference type="EMBL" id="CAL8141975.1"/>
    </source>
</evidence>
<feature type="chain" id="PRO_5045981181" evidence="3">
    <location>
        <begin position="26"/>
        <end position="483"/>
    </location>
</feature>
<gene>
    <name evidence="4" type="ORF">ODALV1_LOCUS28912</name>
</gene>
<evidence type="ECO:0000256" key="1">
    <source>
        <dbReference type="SAM" id="MobiDB-lite"/>
    </source>
</evidence>
<dbReference type="Proteomes" id="UP001642540">
    <property type="component" value="Unassembled WGS sequence"/>
</dbReference>